<feature type="transmembrane region" description="Helical" evidence="7">
    <location>
        <begin position="65"/>
        <end position="87"/>
    </location>
</feature>
<evidence type="ECO:0000313" key="10">
    <source>
        <dbReference type="Proteomes" id="UP000286931"/>
    </source>
</evidence>
<feature type="transmembrane region" description="Helical" evidence="7">
    <location>
        <begin position="364"/>
        <end position="388"/>
    </location>
</feature>
<feature type="transmembrane region" description="Helical" evidence="7">
    <location>
        <begin position="221"/>
        <end position="241"/>
    </location>
</feature>
<keyword evidence="6 7" id="KW-0472">Membrane</keyword>
<evidence type="ECO:0000313" key="9">
    <source>
        <dbReference type="EMBL" id="GCE02274.1"/>
    </source>
</evidence>
<dbReference type="AlphaFoldDB" id="A0A401Z5Z6"/>
<comment type="subcellular location">
    <subcellularLocation>
        <location evidence="1 7">Cell membrane</location>
        <topology evidence="1 7">Multi-pass membrane protein</topology>
    </subcellularLocation>
</comment>
<evidence type="ECO:0000256" key="6">
    <source>
        <dbReference type="ARBA" id="ARBA00023136"/>
    </source>
</evidence>
<dbReference type="RefSeq" id="WP_126643767.1">
    <property type="nucleotide sequence ID" value="NZ_BIFH01000060.1"/>
</dbReference>
<protein>
    <submittedName>
        <fullName evidence="9">ABC transporter permease</fullName>
    </submittedName>
</protein>
<dbReference type="GO" id="GO:0005886">
    <property type="term" value="C:plasma membrane"/>
    <property type="evidence" value="ECO:0007669"/>
    <property type="project" value="UniProtKB-SubCell"/>
</dbReference>
<keyword evidence="2 7" id="KW-0813">Transport</keyword>
<dbReference type="GO" id="GO:0055085">
    <property type="term" value="P:transmembrane transport"/>
    <property type="evidence" value="ECO:0007669"/>
    <property type="project" value="InterPro"/>
</dbReference>
<comment type="similarity">
    <text evidence="7">Belongs to the binding-protein-dependent transport system permease family.</text>
</comment>
<dbReference type="InterPro" id="IPR035906">
    <property type="entry name" value="MetI-like_sf"/>
</dbReference>
<dbReference type="Proteomes" id="UP000286931">
    <property type="component" value="Unassembled WGS sequence"/>
</dbReference>
<proteinExistence type="inferred from homology"/>
<feature type="domain" description="ABC transmembrane type-1" evidence="8">
    <location>
        <begin position="326"/>
        <end position="514"/>
    </location>
</feature>
<feature type="transmembrane region" description="Helical" evidence="7">
    <location>
        <begin position="334"/>
        <end position="357"/>
    </location>
</feature>
<evidence type="ECO:0000256" key="7">
    <source>
        <dbReference type="RuleBase" id="RU363032"/>
    </source>
</evidence>
<dbReference type="InterPro" id="IPR000515">
    <property type="entry name" value="MetI-like"/>
</dbReference>
<accession>A0A401Z5Z6</accession>
<dbReference type="OrthoDB" id="7274389at2"/>
<feature type="transmembrane region" description="Helical" evidence="7">
    <location>
        <begin position="123"/>
        <end position="143"/>
    </location>
</feature>
<reference evidence="9 10" key="1">
    <citation type="submission" date="2018-12" db="EMBL/GenBank/DDBJ databases">
        <title>Draft genome sequence of Embleya hyalina NBRC 13850T.</title>
        <authorList>
            <person name="Komaki H."/>
            <person name="Hosoyama A."/>
            <person name="Kimura A."/>
            <person name="Ichikawa N."/>
            <person name="Tamura T."/>
        </authorList>
    </citation>
    <scope>NUCLEOTIDE SEQUENCE [LARGE SCALE GENOMIC DNA]</scope>
    <source>
        <strain evidence="9 10">NBRC 13850</strain>
    </source>
</reference>
<comment type="caution">
    <text evidence="9">The sequence shown here is derived from an EMBL/GenBank/DDBJ whole genome shotgun (WGS) entry which is preliminary data.</text>
</comment>
<feature type="transmembrane region" description="Helical" evidence="7">
    <location>
        <begin position="394"/>
        <end position="413"/>
    </location>
</feature>
<evidence type="ECO:0000256" key="4">
    <source>
        <dbReference type="ARBA" id="ARBA00022692"/>
    </source>
</evidence>
<evidence type="ECO:0000256" key="3">
    <source>
        <dbReference type="ARBA" id="ARBA00022475"/>
    </source>
</evidence>
<keyword evidence="5 7" id="KW-1133">Transmembrane helix</keyword>
<sequence>MTVSVDVRRILVPAVSGLLCLGLWTLLARTVVEADALVSTPLAVVSEVWDEWDSIGPHAGATARAAIVGFLIGNGLAILAGSIAVLVPGLEPVLARLGLAIYCMPMTAVAPILQIVFVGRAPLVVMTALFVFFTTYVATVVGLRRADDAALAVVHVAGGGRLAQLVRVRITSALPGITAGLAVAAPAAVVGTMLGEYMGSSTGLGVAMVQARSALQVERTWALGATAAALTLIGYVGVRLLGRLATPWARDGAHLAVGPAPVTVAGSWRRVAAAAGTVAATVAVALGGWHLFVRALGLDPYFAKTPADVARLFTQGPDVHTHWSDLADAFETTAGHALVGLAAGFAAAILLAVAVALSPALDRLLAPYLIVLAAIPIAAMVPVIALVLGRGQTSVAVVVALLTFLPTFVNASLGLDAAPSQARELIHVNGGSRLHVLALVQLRYSVPWLFAAARIAAPGAIGGALVAEWLITGDVLAALLQRSRNMGDFTAIWAYGVAAVVVSLLVYAVVTALETLALHPEQA</sequence>
<dbReference type="PROSITE" id="PS50928">
    <property type="entry name" value="ABC_TM1"/>
    <property type="match status" value="1"/>
</dbReference>
<keyword evidence="10" id="KW-1185">Reference proteome</keyword>
<dbReference type="EMBL" id="BIFH01000060">
    <property type="protein sequence ID" value="GCE02274.1"/>
    <property type="molecule type" value="Genomic_DNA"/>
</dbReference>
<gene>
    <name evidence="9" type="ORF">EHYA_10051</name>
</gene>
<dbReference type="SUPFAM" id="SSF161098">
    <property type="entry name" value="MetI-like"/>
    <property type="match status" value="2"/>
</dbReference>
<organism evidence="9 10">
    <name type="scientific">Embleya hyalina</name>
    <dbReference type="NCBI Taxonomy" id="516124"/>
    <lineage>
        <taxon>Bacteria</taxon>
        <taxon>Bacillati</taxon>
        <taxon>Actinomycetota</taxon>
        <taxon>Actinomycetes</taxon>
        <taxon>Kitasatosporales</taxon>
        <taxon>Streptomycetaceae</taxon>
        <taxon>Embleya</taxon>
    </lineage>
</organism>
<feature type="transmembrane region" description="Helical" evidence="7">
    <location>
        <begin position="99"/>
        <end position="117"/>
    </location>
</feature>
<evidence type="ECO:0000256" key="5">
    <source>
        <dbReference type="ARBA" id="ARBA00022989"/>
    </source>
</evidence>
<dbReference type="Gene3D" id="1.10.3720.10">
    <property type="entry name" value="MetI-like"/>
    <property type="match status" value="2"/>
</dbReference>
<evidence type="ECO:0000256" key="2">
    <source>
        <dbReference type="ARBA" id="ARBA00022448"/>
    </source>
</evidence>
<evidence type="ECO:0000256" key="1">
    <source>
        <dbReference type="ARBA" id="ARBA00004651"/>
    </source>
</evidence>
<dbReference type="PANTHER" id="PTHR30151">
    <property type="entry name" value="ALKANE SULFONATE ABC TRANSPORTER-RELATED, MEMBRANE SUBUNIT"/>
    <property type="match status" value="1"/>
</dbReference>
<dbReference type="PANTHER" id="PTHR30151:SF20">
    <property type="entry name" value="ABC TRANSPORTER PERMEASE PROTEIN HI_0355-RELATED"/>
    <property type="match status" value="1"/>
</dbReference>
<feature type="transmembrane region" description="Helical" evidence="7">
    <location>
        <begin position="271"/>
        <end position="292"/>
    </location>
</feature>
<name>A0A401Z5Z6_9ACTN</name>
<evidence type="ECO:0000259" key="8">
    <source>
        <dbReference type="PROSITE" id="PS50928"/>
    </source>
</evidence>
<feature type="transmembrane region" description="Helical" evidence="7">
    <location>
        <begin position="173"/>
        <end position="194"/>
    </location>
</feature>
<keyword evidence="4 7" id="KW-0812">Transmembrane</keyword>
<keyword evidence="3" id="KW-1003">Cell membrane</keyword>
<feature type="transmembrane region" description="Helical" evidence="7">
    <location>
        <begin position="492"/>
        <end position="513"/>
    </location>
</feature>
<dbReference type="Pfam" id="PF00528">
    <property type="entry name" value="BPD_transp_1"/>
    <property type="match status" value="2"/>
</dbReference>